<dbReference type="PANTHER" id="PTHR10909:SF382">
    <property type="entry name" value="ACYL-COENZYME A OXIDASE"/>
    <property type="match status" value="1"/>
</dbReference>
<dbReference type="GO" id="GO:0071949">
    <property type="term" value="F:FAD binding"/>
    <property type="evidence" value="ECO:0007669"/>
    <property type="project" value="InterPro"/>
</dbReference>
<dbReference type="AlphaFoldDB" id="A0A8H5FGV0"/>
<dbReference type="EMBL" id="JAACJM010000228">
    <property type="protein sequence ID" value="KAF5336296.1"/>
    <property type="molecule type" value="Genomic_DNA"/>
</dbReference>
<dbReference type="InterPro" id="IPR055060">
    <property type="entry name" value="ACOX_C_alpha1"/>
</dbReference>
<keyword evidence="3" id="KW-1185">Reference proteome</keyword>
<dbReference type="GO" id="GO:0005504">
    <property type="term" value="F:fatty acid binding"/>
    <property type="evidence" value="ECO:0007669"/>
    <property type="project" value="TreeGrafter"/>
</dbReference>
<name>A0A8H5FGV0_9AGAR</name>
<comment type="caution">
    <text evidence="2">The sequence shown here is derived from an EMBL/GenBank/DDBJ whole genome shotgun (WGS) entry which is preliminary data.</text>
</comment>
<dbReference type="InterPro" id="IPR012258">
    <property type="entry name" value="Acyl-CoA_oxidase"/>
</dbReference>
<dbReference type="InterPro" id="IPR046373">
    <property type="entry name" value="Acyl-CoA_Oxase/DH_mid-dom_sf"/>
</dbReference>
<evidence type="ECO:0000313" key="3">
    <source>
        <dbReference type="Proteomes" id="UP000559256"/>
    </source>
</evidence>
<dbReference type="Gene3D" id="1.20.140.10">
    <property type="entry name" value="Butyryl-CoA Dehydrogenase, subunit A, domain 3"/>
    <property type="match status" value="1"/>
</dbReference>
<dbReference type="Proteomes" id="UP000559256">
    <property type="component" value="Unassembled WGS sequence"/>
</dbReference>
<dbReference type="GO" id="GO:0005777">
    <property type="term" value="C:peroxisome"/>
    <property type="evidence" value="ECO:0007669"/>
    <property type="project" value="InterPro"/>
</dbReference>
<evidence type="ECO:0000313" key="2">
    <source>
        <dbReference type="EMBL" id="KAF5336296.1"/>
    </source>
</evidence>
<proteinExistence type="predicted"/>
<dbReference type="GO" id="GO:0003997">
    <property type="term" value="F:acyl-CoA oxidase activity"/>
    <property type="evidence" value="ECO:0007669"/>
    <property type="project" value="InterPro"/>
</dbReference>
<dbReference type="GO" id="GO:0055088">
    <property type="term" value="P:lipid homeostasis"/>
    <property type="evidence" value="ECO:0007669"/>
    <property type="project" value="TreeGrafter"/>
</dbReference>
<dbReference type="InterPro" id="IPR009100">
    <property type="entry name" value="AcylCoA_DH/oxidase_NM_dom_sf"/>
</dbReference>
<dbReference type="OrthoDB" id="538336at2759"/>
<dbReference type="InterPro" id="IPR036250">
    <property type="entry name" value="AcylCo_DH-like_C"/>
</dbReference>
<dbReference type="SUPFAM" id="SSF47203">
    <property type="entry name" value="Acyl-CoA dehydrogenase C-terminal domain-like"/>
    <property type="match status" value="1"/>
</dbReference>
<dbReference type="Pfam" id="PF22924">
    <property type="entry name" value="ACOX_C_alpha1"/>
    <property type="match status" value="1"/>
</dbReference>
<accession>A0A8H5FGV0</accession>
<gene>
    <name evidence="2" type="ORF">D9758_014488</name>
</gene>
<dbReference type="PANTHER" id="PTHR10909">
    <property type="entry name" value="ELECTRON TRANSPORT OXIDOREDUCTASE"/>
    <property type="match status" value="1"/>
</dbReference>
<protein>
    <recommendedName>
        <fullName evidence="1">Acyl-CoA oxidase C-alpha1 domain-containing protein</fullName>
    </recommendedName>
</protein>
<dbReference type="Gene3D" id="2.40.110.10">
    <property type="entry name" value="Butyryl-CoA Dehydrogenase, subunit A, domain 2"/>
    <property type="match status" value="1"/>
</dbReference>
<dbReference type="GO" id="GO:0033540">
    <property type="term" value="P:fatty acid beta-oxidation using acyl-CoA oxidase"/>
    <property type="evidence" value="ECO:0007669"/>
    <property type="project" value="TreeGrafter"/>
</dbReference>
<feature type="domain" description="Acyl-CoA oxidase C-alpha1" evidence="1">
    <location>
        <begin position="239"/>
        <end position="373"/>
    </location>
</feature>
<reference evidence="2 3" key="1">
    <citation type="journal article" date="2020" name="ISME J.">
        <title>Uncovering the hidden diversity of litter-decomposition mechanisms in mushroom-forming fungi.</title>
        <authorList>
            <person name="Floudas D."/>
            <person name="Bentzer J."/>
            <person name="Ahren D."/>
            <person name="Johansson T."/>
            <person name="Persson P."/>
            <person name="Tunlid A."/>
        </authorList>
    </citation>
    <scope>NUCLEOTIDE SEQUENCE [LARGE SCALE GENOMIC DNA]</scope>
    <source>
        <strain evidence="2 3">CBS 291.85</strain>
    </source>
</reference>
<dbReference type="SUPFAM" id="SSF56645">
    <property type="entry name" value="Acyl-CoA dehydrogenase NM domain-like"/>
    <property type="match status" value="1"/>
</dbReference>
<evidence type="ECO:0000259" key="1">
    <source>
        <dbReference type="Pfam" id="PF22924"/>
    </source>
</evidence>
<sequence length="533" mass="58607">MHSQPYSLSYNRAEQIALSSGLSLEDIQLQTAKFWKTWTNPALCHDGAATTLFSIQYNLVIGTLVSFVSRQPYLKAVLDDLLQFKIIGQFCLTEIGHGLDAFHLETEATLNIDGTFTLNTPHANASKFMPPTAPVLGKPCVSIVFARLVAQGKDQGIKMFLVPINDGYTMAKGVTCRLLPPRGATSPVNHSITSFHEVDLPQHALLNDFDFLESTHLDFLLSIWRVAVGTLSLALISIPALKMGSYICYSYSCRRTVQSHSGSSIPIISFPTQQLPIYAAAAQAYVLEAFSEYATNTFSDEDLDFRVRHGIATCFKTVAVHACLQAQLSLSERCGAQGLFNYNQMTLFHSEMQGISIAEGDILVLCIRLASELVSNRYSLPSTSNQNSLLFMYEHGLLSEHQTLCMKAGGHRSPTFSRIILPQSRTIVSAIGYRMAYDAALGAGVPKELVDLFEYLVIKENSGWFIENGFVTRAALVDMEEARIMAAQPNIGGWIDAMNVSDFVSAPIASDKKWVDFVAGLKCWTGSAMKAHL</sequence>
<organism evidence="2 3">
    <name type="scientific">Tetrapyrgos nigripes</name>
    <dbReference type="NCBI Taxonomy" id="182062"/>
    <lineage>
        <taxon>Eukaryota</taxon>
        <taxon>Fungi</taxon>
        <taxon>Dikarya</taxon>
        <taxon>Basidiomycota</taxon>
        <taxon>Agaricomycotina</taxon>
        <taxon>Agaricomycetes</taxon>
        <taxon>Agaricomycetidae</taxon>
        <taxon>Agaricales</taxon>
        <taxon>Marasmiineae</taxon>
        <taxon>Marasmiaceae</taxon>
        <taxon>Tetrapyrgos</taxon>
    </lineage>
</organism>